<gene>
    <name evidence="2" type="ORF">PBY51_004111</name>
</gene>
<dbReference type="EMBL" id="JAUZQC010000005">
    <property type="protein sequence ID" value="KAK5871219.1"/>
    <property type="molecule type" value="Genomic_DNA"/>
</dbReference>
<feature type="compositionally biased region" description="Basic and acidic residues" evidence="1">
    <location>
        <begin position="31"/>
        <end position="40"/>
    </location>
</feature>
<feature type="compositionally biased region" description="Basic and acidic residues" evidence="1">
    <location>
        <begin position="65"/>
        <end position="75"/>
    </location>
</feature>
<comment type="caution">
    <text evidence="2">The sequence shown here is derived from an EMBL/GenBank/DDBJ whole genome shotgun (WGS) entry which is preliminary data.</text>
</comment>
<keyword evidence="3" id="KW-1185">Reference proteome</keyword>
<accession>A0AAN7Y353</accession>
<dbReference type="Proteomes" id="UP001346869">
    <property type="component" value="Unassembled WGS sequence"/>
</dbReference>
<evidence type="ECO:0000313" key="2">
    <source>
        <dbReference type="EMBL" id="KAK5871219.1"/>
    </source>
</evidence>
<reference evidence="2 3" key="2">
    <citation type="journal article" date="2023" name="Mol. Biol. Evol.">
        <title>Genomics of Secondarily Temperate Adaptation in the Only Non-Antarctic Icefish.</title>
        <authorList>
            <person name="Rivera-Colon A.G."/>
            <person name="Rayamajhi N."/>
            <person name="Minhas B.F."/>
            <person name="Madrigal G."/>
            <person name="Bilyk K.T."/>
            <person name="Yoon V."/>
            <person name="Hune M."/>
            <person name="Gregory S."/>
            <person name="Cheng C.H.C."/>
            <person name="Catchen J.M."/>
        </authorList>
    </citation>
    <scope>NUCLEOTIDE SEQUENCE [LARGE SCALE GENOMIC DNA]</scope>
    <source>
        <strain evidence="2">JMC-PN-2008</strain>
    </source>
</reference>
<proteinExistence type="predicted"/>
<feature type="region of interest" description="Disordered" evidence="1">
    <location>
        <begin position="31"/>
        <end position="75"/>
    </location>
</feature>
<evidence type="ECO:0000256" key="1">
    <source>
        <dbReference type="SAM" id="MobiDB-lite"/>
    </source>
</evidence>
<reference evidence="2 3" key="1">
    <citation type="journal article" date="2023" name="Genes (Basel)">
        <title>Chromosome-Level Genome Assembly and Circadian Gene Repertoire of the Patagonia Blennie Eleginops maclovinus-The Closest Ancestral Proxy of Antarctic Cryonotothenioids.</title>
        <authorList>
            <person name="Cheng C.C."/>
            <person name="Rivera-Colon A.G."/>
            <person name="Minhas B.F."/>
            <person name="Wilson L."/>
            <person name="Rayamajhi N."/>
            <person name="Vargas-Chacoff L."/>
            <person name="Catchen J.M."/>
        </authorList>
    </citation>
    <scope>NUCLEOTIDE SEQUENCE [LARGE SCALE GENOMIC DNA]</scope>
    <source>
        <strain evidence="2">JMC-PN-2008</strain>
    </source>
</reference>
<evidence type="ECO:0000313" key="3">
    <source>
        <dbReference type="Proteomes" id="UP001346869"/>
    </source>
</evidence>
<organism evidence="2 3">
    <name type="scientific">Eleginops maclovinus</name>
    <name type="common">Patagonian blennie</name>
    <name type="synonym">Eleginus maclovinus</name>
    <dbReference type="NCBI Taxonomy" id="56733"/>
    <lineage>
        <taxon>Eukaryota</taxon>
        <taxon>Metazoa</taxon>
        <taxon>Chordata</taxon>
        <taxon>Craniata</taxon>
        <taxon>Vertebrata</taxon>
        <taxon>Euteleostomi</taxon>
        <taxon>Actinopterygii</taxon>
        <taxon>Neopterygii</taxon>
        <taxon>Teleostei</taxon>
        <taxon>Neoteleostei</taxon>
        <taxon>Acanthomorphata</taxon>
        <taxon>Eupercaria</taxon>
        <taxon>Perciformes</taxon>
        <taxon>Notothenioidei</taxon>
        <taxon>Eleginopidae</taxon>
        <taxon>Eleginops</taxon>
    </lineage>
</organism>
<protein>
    <submittedName>
        <fullName evidence="2">Uncharacterized protein</fullName>
    </submittedName>
</protein>
<dbReference type="AlphaFoldDB" id="A0AAN7Y353"/>
<sequence>MKAWIPSCCSGYCTCTPHDLQGKMEDNASVVDERASESGRVHGWGNGEDGKQMAVAPSHQHNRRGTQDGHRPPSH</sequence>
<name>A0AAN7Y353_ELEMC</name>